<dbReference type="OrthoDB" id="1408337at2"/>
<evidence type="ECO:0000313" key="2">
    <source>
        <dbReference type="Proteomes" id="UP000438760"/>
    </source>
</evidence>
<reference evidence="1 2" key="1">
    <citation type="submission" date="2019-11" db="EMBL/GenBank/DDBJ databases">
        <title>Genome of Strain BIT-d1.</title>
        <authorList>
            <person name="Yang Y."/>
        </authorList>
    </citation>
    <scope>NUCLEOTIDE SEQUENCE [LARGE SCALE GENOMIC DNA]</scope>
    <source>
        <strain evidence="1 2">BIT-d1</strain>
    </source>
</reference>
<keyword evidence="2" id="KW-1185">Reference proteome</keyword>
<dbReference type="RefSeq" id="WP_155093134.1">
    <property type="nucleotide sequence ID" value="NZ_WMJX01000045.1"/>
</dbReference>
<proteinExistence type="predicted"/>
<gene>
    <name evidence="1" type="ORF">GJV76_13505</name>
</gene>
<dbReference type="EMBL" id="WMJX01000045">
    <property type="protein sequence ID" value="MTG99132.1"/>
    <property type="molecule type" value="Genomic_DNA"/>
</dbReference>
<evidence type="ECO:0000313" key="1">
    <source>
        <dbReference type="EMBL" id="MTG99132.1"/>
    </source>
</evidence>
<comment type="caution">
    <text evidence="1">The sequence shown here is derived from an EMBL/GenBank/DDBJ whole genome shotgun (WGS) entry which is preliminary data.</text>
</comment>
<dbReference type="AlphaFoldDB" id="A0A6I3LSR7"/>
<organism evidence="1 2">
    <name type="scientific">Myroides albus</name>
    <dbReference type="NCBI Taxonomy" id="2562892"/>
    <lineage>
        <taxon>Bacteria</taxon>
        <taxon>Pseudomonadati</taxon>
        <taxon>Bacteroidota</taxon>
        <taxon>Flavobacteriia</taxon>
        <taxon>Flavobacteriales</taxon>
        <taxon>Flavobacteriaceae</taxon>
        <taxon>Myroides</taxon>
    </lineage>
</organism>
<dbReference type="Proteomes" id="UP000438760">
    <property type="component" value="Unassembled WGS sequence"/>
</dbReference>
<sequence>MSLDNPLLKHLNEYLKILKELSNLLDTDSLQQNTYQCIRQESYAKAFSDLKKLDIDALLITGQAESLSKKVFLNILKQIEVINKLIEDKDELITHFDFIHLYDKVLLPKMFENKILIARQDLKEIQEKEKPIWVSQCEFDEDKKYWEKELYRVLAERDTYIQDNVHLIQNYYYKIRDYLLTVKEDIYAYYPEDRLRLESDLFEIKDVLKLYNSALELKCFKEGDLAFEDFYLVLNLREPKTQFDSAFKQISKFAQPPLYEMMKDIEKDVRNKVIEFIVLKFKLKSALTISKRFYKPAEEI</sequence>
<accession>A0A6I3LSR7</accession>
<protein>
    <submittedName>
        <fullName evidence="1">Uncharacterized protein</fullName>
    </submittedName>
</protein>
<name>A0A6I3LSR7_9FLAO</name>